<name>A0AA39LLN3_9BILA</name>
<dbReference type="AlphaFoldDB" id="A0AA39LLN3"/>
<evidence type="ECO:0000259" key="2">
    <source>
        <dbReference type="PROSITE" id="PS50041"/>
    </source>
</evidence>
<comment type="caution">
    <text evidence="3">The sequence shown here is derived from an EMBL/GenBank/DDBJ whole genome shotgun (WGS) entry which is preliminary data.</text>
</comment>
<reference evidence="3" key="1">
    <citation type="submission" date="2023-06" db="EMBL/GenBank/DDBJ databases">
        <title>Genomic analysis of the entomopathogenic nematode Steinernema hermaphroditum.</title>
        <authorList>
            <person name="Schwarz E.M."/>
            <person name="Heppert J.K."/>
            <person name="Baniya A."/>
            <person name="Schwartz H.T."/>
            <person name="Tan C.-H."/>
            <person name="Antoshechkin I."/>
            <person name="Sternberg P.W."/>
            <person name="Goodrich-Blair H."/>
            <person name="Dillman A.R."/>
        </authorList>
    </citation>
    <scope>NUCLEOTIDE SEQUENCE</scope>
    <source>
        <strain evidence="3">PS9179</strain>
        <tissue evidence="3">Whole animal</tissue>
    </source>
</reference>
<dbReference type="InterPro" id="IPR016187">
    <property type="entry name" value="CTDL_fold"/>
</dbReference>
<keyword evidence="4" id="KW-1185">Reference proteome</keyword>
<feature type="signal peptide" evidence="1">
    <location>
        <begin position="1"/>
        <end position="16"/>
    </location>
</feature>
<feature type="domain" description="C-type lectin" evidence="2">
    <location>
        <begin position="27"/>
        <end position="128"/>
    </location>
</feature>
<dbReference type="SMART" id="SM00034">
    <property type="entry name" value="CLECT"/>
    <property type="match status" value="2"/>
</dbReference>
<sequence length="293" mass="32668">MKSLVIFCTLLALASAACPAGWSLFPKTNSCYKHFPGGKDYQEAKAACAAQGAVLASISSVHENEFVQVIATLDEDVRWGGQPWIGAYTDSSDGTAIAGLKWKWVDGQPWSYSNWCPQNPDNSWEKCVQSFFVFPALVAVASAACPDGWALFPKTNSCYRHYFEKKNYEDAKAACVAEGAALVTITSVDENEFVQVISTMDEDQRWNGQPWIGAYTDAPDGLPTSSFQWKWVDGQPWGYTNWCPENPDHNWEKCVQLLSDNCPICNQQFRMGCWNNNGCHYAHPYVCKRPNPA</sequence>
<dbReference type="InterPro" id="IPR001304">
    <property type="entry name" value="C-type_lectin-like"/>
</dbReference>
<dbReference type="InterPro" id="IPR016186">
    <property type="entry name" value="C-type_lectin-like/link_sf"/>
</dbReference>
<keyword evidence="1" id="KW-0732">Signal</keyword>
<evidence type="ECO:0000256" key="1">
    <source>
        <dbReference type="SAM" id="SignalP"/>
    </source>
</evidence>
<dbReference type="Pfam" id="PF00059">
    <property type="entry name" value="Lectin_C"/>
    <property type="match status" value="2"/>
</dbReference>
<feature type="domain" description="C-type lectin" evidence="2">
    <location>
        <begin position="154"/>
        <end position="288"/>
    </location>
</feature>
<protein>
    <recommendedName>
        <fullName evidence="2">C-type lectin domain-containing protein</fullName>
    </recommendedName>
</protein>
<accession>A0AA39LLN3</accession>
<feature type="chain" id="PRO_5041423666" description="C-type lectin domain-containing protein" evidence="1">
    <location>
        <begin position="17"/>
        <end position="293"/>
    </location>
</feature>
<dbReference type="PANTHER" id="PTHR22803">
    <property type="entry name" value="MANNOSE, PHOSPHOLIPASE, LECTIN RECEPTOR RELATED"/>
    <property type="match status" value="1"/>
</dbReference>
<evidence type="ECO:0000313" key="4">
    <source>
        <dbReference type="Proteomes" id="UP001175271"/>
    </source>
</evidence>
<dbReference type="Gene3D" id="3.10.100.10">
    <property type="entry name" value="Mannose-Binding Protein A, subunit A"/>
    <property type="match status" value="2"/>
</dbReference>
<gene>
    <name evidence="3" type="ORF">QR680_016056</name>
</gene>
<evidence type="ECO:0000313" key="3">
    <source>
        <dbReference type="EMBL" id="KAK0401927.1"/>
    </source>
</evidence>
<organism evidence="3 4">
    <name type="scientific">Steinernema hermaphroditum</name>
    <dbReference type="NCBI Taxonomy" id="289476"/>
    <lineage>
        <taxon>Eukaryota</taxon>
        <taxon>Metazoa</taxon>
        <taxon>Ecdysozoa</taxon>
        <taxon>Nematoda</taxon>
        <taxon>Chromadorea</taxon>
        <taxon>Rhabditida</taxon>
        <taxon>Tylenchina</taxon>
        <taxon>Panagrolaimomorpha</taxon>
        <taxon>Strongyloidoidea</taxon>
        <taxon>Steinernematidae</taxon>
        <taxon>Steinernema</taxon>
    </lineage>
</organism>
<dbReference type="InterPro" id="IPR050111">
    <property type="entry name" value="C-type_lectin/snaclec_domain"/>
</dbReference>
<dbReference type="PROSITE" id="PS50041">
    <property type="entry name" value="C_TYPE_LECTIN_2"/>
    <property type="match status" value="2"/>
</dbReference>
<dbReference type="CDD" id="cd00037">
    <property type="entry name" value="CLECT"/>
    <property type="match status" value="2"/>
</dbReference>
<dbReference type="Proteomes" id="UP001175271">
    <property type="component" value="Unassembled WGS sequence"/>
</dbReference>
<dbReference type="SUPFAM" id="SSF56436">
    <property type="entry name" value="C-type lectin-like"/>
    <property type="match status" value="2"/>
</dbReference>
<dbReference type="PROSITE" id="PS51257">
    <property type="entry name" value="PROKAR_LIPOPROTEIN"/>
    <property type="match status" value="1"/>
</dbReference>
<dbReference type="EMBL" id="JAUCMV010000004">
    <property type="protein sequence ID" value="KAK0401927.1"/>
    <property type="molecule type" value="Genomic_DNA"/>
</dbReference>
<proteinExistence type="predicted"/>